<dbReference type="PANTHER" id="PTHR28399">
    <property type="entry name" value="BARTTIN"/>
    <property type="match status" value="1"/>
</dbReference>
<dbReference type="PANTHER" id="PTHR28399:SF1">
    <property type="entry name" value="BARTTIN"/>
    <property type="match status" value="1"/>
</dbReference>
<dbReference type="Proteomes" id="UP000587472">
    <property type="component" value="Unassembled WGS sequence"/>
</dbReference>
<name>A0A7K9XGR9_9GRUI</name>
<dbReference type="GO" id="GO:0017081">
    <property type="term" value="F:chloride channel regulator activity"/>
    <property type="evidence" value="ECO:0007669"/>
    <property type="project" value="TreeGrafter"/>
</dbReference>
<dbReference type="InterPro" id="IPR029181">
    <property type="entry name" value="Barttin"/>
</dbReference>
<dbReference type="Pfam" id="PF15462">
    <property type="entry name" value="Barttin"/>
    <property type="match status" value="1"/>
</dbReference>
<organism evidence="3 4">
    <name type="scientific">Psophia crepitans</name>
    <name type="common">common trumpeter</name>
    <dbReference type="NCBI Taxonomy" id="54359"/>
    <lineage>
        <taxon>Eukaryota</taxon>
        <taxon>Metazoa</taxon>
        <taxon>Chordata</taxon>
        <taxon>Craniata</taxon>
        <taxon>Vertebrata</taxon>
        <taxon>Euteleostomi</taxon>
        <taxon>Archelosauria</taxon>
        <taxon>Archosauria</taxon>
        <taxon>Dinosauria</taxon>
        <taxon>Saurischia</taxon>
        <taxon>Theropoda</taxon>
        <taxon>Coelurosauria</taxon>
        <taxon>Aves</taxon>
        <taxon>Neognathae</taxon>
        <taxon>Neoaves</taxon>
        <taxon>Gruiformes</taxon>
        <taxon>Psophiidae</taxon>
        <taxon>Psophia</taxon>
    </lineage>
</organism>
<keyword evidence="4" id="KW-1185">Reference proteome</keyword>
<dbReference type="AlphaFoldDB" id="A0A7K9XGR9"/>
<feature type="non-terminal residue" evidence="3">
    <location>
        <position position="266"/>
    </location>
</feature>
<keyword evidence="2" id="KW-1133">Transmembrane helix</keyword>
<evidence type="ECO:0000313" key="3">
    <source>
        <dbReference type="EMBL" id="NXI96319.1"/>
    </source>
</evidence>
<keyword evidence="2" id="KW-0472">Membrane</keyword>
<reference evidence="3 4" key="1">
    <citation type="submission" date="2019-09" db="EMBL/GenBank/DDBJ databases">
        <title>Bird 10,000 Genomes (B10K) Project - Family phase.</title>
        <authorList>
            <person name="Zhang G."/>
        </authorList>
    </citation>
    <scope>NUCLEOTIDE SEQUENCE [LARGE SCALE GENOMIC DNA]</scope>
    <source>
        <strain evidence="3">B10K-DU-001-60</strain>
        <tissue evidence="3">Muscle</tissue>
    </source>
</reference>
<dbReference type="EMBL" id="VWZZ01004413">
    <property type="protein sequence ID" value="NXI96319.1"/>
    <property type="molecule type" value="Genomic_DNA"/>
</dbReference>
<gene>
    <name evidence="3" type="primary">Bsnd</name>
    <name evidence="3" type="ORF">PSOCRE_R12219</name>
</gene>
<protein>
    <submittedName>
        <fullName evidence="3">BSND protein</fullName>
    </submittedName>
</protein>
<sequence>MAEEKTFRYGFIMLGLFLVMTGMFIMSVEKPQIYITFCTLGVLLVVVGTVWSICQCYPKITFLPVDLETKRFLDHKPLMLLEKDARNCSCLILSLQAPCPSLEATSTYEKSLPSYEQIQRQAAGSAPLPPTAQPRLRSCSQPAMQAKAEVHQELGGAGDPPRELAPRLEMAAGSCPPRPAPGDAPLASLLEDMDTPSLEGSVPGSPVPRGRPLLPSATGSSCTPTSAPARGQHPSSPCKGTGEVDDLYYGLRDGLLEESDRLFEPE</sequence>
<keyword evidence="2" id="KW-0812">Transmembrane</keyword>
<evidence type="ECO:0000313" key="4">
    <source>
        <dbReference type="Proteomes" id="UP000587472"/>
    </source>
</evidence>
<feature type="transmembrane region" description="Helical" evidence="2">
    <location>
        <begin position="33"/>
        <end position="53"/>
    </location>
</feature>
<dbReference type="GO" id="GO:0006821">
    <property type="term" value="P:chloride transport"/>
    <property type="evidence" value="ECO:0007669"/>
    <property type="project" value="InterPro"/>
</dbReference>
<feature type="compositionally biased region" description="Polar residues" evidence="1">
    <location>
        <begin position="217"/>
        <end position="226"/>
    </location>
</feature>
<feature type="region of interest" description="Disordered" evidence="1">
    <location>
        <begin position="194"/>
        <end position="245"/>
    </location>
</feature>
<accession>A0A7K9XGR9</accession>
<feature type="non-terminal residue" evidence="3">
    <location>
        <position position="1"/>
    </location>
</feature>
<feature type="transmembrane region" description="Helical" evidence="2">
    <location>
        <begin position="6"/>
        <end position="26"/>
    </location>
</feature>
<evidence type="ECO:0000256" key="1">
    <source>
        <dbReference type="SAM" id="MobiDB-lite"/>
    </source>
</evidence>
<feature type="region of interest" description="Disordered" evidence="1">
    <location>
        <begin position="119"/>
        <end position="164"/>
    </location>
</feature>
<comment type="caution">
    <text evidence="3">The sequence shown here is derived from an EMBL/GenBank/DDBJ whole genome shotgun (WGS) entry which is preliminary data.</text>
</comment>
<dbReference type="GO" id="GO:0016323">
    <property type="term" value="C:basolateral plasma membrane"/>
    <property type="evidence" value="ECO:0007669"/>
    <property type="project" value="TreeGrafter"/>
</dbReference>
<evidence type="ECO:0000256" key="2">
    <source>
        <dbReference type="SAM" id="Phobius"/>
    </source>
</evidence>
<proteinExistence type="predicted"/>